<dbReference type="EMBL" id="KR029602">
    <property type="protein sequence ID" value="AKH48257.1"/>
    <property type="molecule type" value="Genomic_DNA"/>
</dbReference>
<name>A0A0F7LA29_9VIRU</name>
<proteinExistence type="predicted"/>
<accession>A0A0F7LA29</accession>
<reference evidence="1" key="1">
    <citation type="journal article" date="2015" name="Front. Microbiol.">
        <title>Combining genomic sequencing methods to explore viral diversity and reveal potential virus-host interactions.</title>
        <authorList>
            <person name="Chow C.E."/>
            <person name="Winget D.M."/>
            <person name="White R.A.III."/>
            <person name="Hallam S.J."/>
            <person name="Suttle C.A."/>
        </authorList>
    </citation>
    <scope>NUCLEOTIDE SEQUENCE</scope>
    <source>
        <strain evidence="1">Oxic1_7</strain>
    </source>
</reference>
<protein>
    <submittedName>
        <fullName evidence="1">Uncharacterized protein</fullName>
    </submittedName>
</protein>
<evidence type="ECO:0000313" key="1">
    <source>
        <dbReference type="EMBL" id="AKH48257.1"/>
    </source>
</evidence>
<organism evidence="1">
    <name type="scientific">uncultured marine virus</name>
    <dbReference type="NCBI Taxonomy" id="186617"/>
    <lineage>
        <taxon>Viruses</taxon>
        <taxon>environmental samples</taxon>
    </lineage>
</organism>
<reference evidence="1" key="2">
    <citation type="submission" date="2015-03" db="EMBL/GenBank/DDBJ databases">
        <authorList>
            <person name="Chow C.-E.T."/>
            <person name="Winget D.M."/>
            <person name="White R.A.III."/>
            <person name="Hallam S.J."/>
            <person name="Suttle C.A."/>
        </authorList>
    </citation>
    <scope>NUCLEOTIDE SEQUENCE</scope>
    <source>
        <strain evidence="1">Oxic1_7</strain>
    </source>
</reference>
<sequence length="50" mass="6102">MIVIRYCYVLCSVKPCSCSVFLCYVKVQCTYRTWRYRKRTRTGSIRYYGK</sequence>